<sequence>MDGTYGYSSWPYSLEYYQNLSEEDLEFYGEVASTSGVQRSHLDRTQHVPEIGRYATNHQQTGQDLSQYSAGAASLDQPFMPTPSTSHGATTGSDAPIGLAHGIQPGFALSASRYDPSRPILSRSSSSGAGTSALASSMVPSHPTPSPSTVSFSLPPSRSQSSGSSSVFPRSSKRPRSSGGSDEDEDDEEHEQRSTGGKVKLPACERCKTLKVKCEFRMENDPCRRCLNGGHDCVIPGKKKRRTPPKREHLLQQIREQTIEIEMLKKQLDSAGAIPHKGFLDSPFRPPNSTVFTRSPSPNVSGHDTPAVVSTTRSITAWMTQNEHSGLLDPGSPSKTIDFEGSEGLGGYEFSTTDPDDTEITLTTTSRPTSSRRNIMPSTLDRSRSPLVYSSSEVTPTATSTSTPGWIAARMRTAQPYRHLVPTLGNVSLVPDDILPRAPGAVNHNAPSRRVLKVPDILLRSIISTTEAEELFRIFFVHMNASLSLVDEAIYSARAACCKSSFLFTVICAIASRFLPSQHGLYDTLMRYAQLEAGHALTSGSTTVEMCIAYLLLSLYSSPNSQRESQRSWIYLGLGTRIALDLDLHLPCTLPPANELQARQALNRTRVWLACYALDHCSGSQSGKLPTINNDDFVASHSENWWTDSPFNLESMDVYMCANVAIQRAMGDFWASVYSDPATPTGLNQRLDFAQLAIQKDEQLKCLEAKWLAAIDSRVNPADVPSCFRSGLLKVTCSYAQLVVLSLGFQRTALNSNAHNTFLLPCLSVACNILNVVMNELGQPDLRIYLRHSPDLIFERVLITCTFLVQLLQPEYHVYVSQPERTHVIALIQAVADLLTSPEIAIDDAHTPRVHGAYIRRMLDHTLREMSRHHSPAHFPTTNLPSYDYSLDPSASHTSARSTPLNQPFDNFQSNQAIPSDSVLSMLDFGWTSMIPPTSEQ</sequence>
<dbReference type="GO" id="GO:0008270">
    <property type="term" value="F:zinc ion binding"/>
    <property type="evidence" value="ECO:0007669"/>
    <property type="project" value="InterPro"/>
</dbReference>
<feature type="domain" description="Zn(2)-C6 fungal-type" evidence="8">
    <location>
        <begin position="203"/>
        <end position="235"/>
    </location>
</feature>
<organism evidence="9 10">
    <name type="scientific">Cylindrobasidium torrendii FP15055 ss-10</name>
    <dbReference type="NCBI Taxonomy" id="1314674"/>
    <lineage>
        <taxon>Eukaryota</taxon>
        <taxon>Fungi</taxon>
        <taxon>Dikarya</taxon>
        <taxon>Basidiomycota</taxon>
        <taxon>Agaricomycotina</taxon>
        <taxon>Agaricomycetes</taxon>
        <taxon>Agaricomycetidae</taxon>
        <taxon>Agaricales</taxon>
        <taxon>Marasmiineae</taxon>
        <taxon>Physalacriaceae</taxon>
        <taxon>Cylindrobasidium</taxon>
    </lineage>
</organism>
<dbReference type="InterPro" id="IPR036864">
    <property type="entry name" value="Zn2-C6_fun-type_DNA-bd_sf"/>
</dbReference>
<dbReference type="EMBL" id="KN880444">
    <property type="protein sequence ID" value="KIY72394.1"/>
    <property type="molecule type" value="Genomic_DNA"/>
</dbReference>
<dbReference type="Pfam" id="PF04082">
    <property type="entry name" value="Fungal_trans"/>
    <property type="match status" value="1"/>
</dbReference>
<dbReference type="SUPFAM" id="SSF57701">
    <property type="entry name" value="Zn2/Cys6 DNA-binding domain"/>
    <property type="match status" value="1"/>
</dbReference>
<dbReference type="AlphaFoldDB" id="A0A0D7BQE9"/>
<feature type="region of interest" description="Disordered" evidence="7">
    <location>
        <begin position="886"/>
        <end position="910"/>
    </location>
</feature>
<dbReference type="InterPro" id="IPR001138">
    <property type="entry name" value="Zn2Cys6_DnaBD"/>
</dbReference>
<keyword evidence="2" id="KW-0479">Metal-binding</keyword>
<feature type="compositionally biased region" description="Polar residues" evidence="7">
    <location>
        <begin position="82"/>
        <end position="93"/>
    </location>
</feature>
<evidence type="ECO:0000259" key="8">
    <source>
        <dbReference type="PROSITE" id="PS50048"/>
    </source>
</evidence>
<dbReference type="PANTHER" id="PTHR31845">
    <property type="entry name" value="FINGER DOMAIN PROTEIN, PUTATIVE-RELATED"/>
    <property type="match status" value="1"/>
</dbReference>
<evidence type="ECO:0000256" key="7">
    <source>
        <dbReference type="SAM" id="MobiDB-lite"/>
    </source>
</evidence>
<dbReference type="Gene3D" id="4.10.240.10">
    <property type="entry name" value="Zn(2)-C6 fungal-type DNA-binding domain"/>
    <property type="match status" value="1"/>
</dbReference>
<evidence type="ECO:0000313" key="10">
    <source>
        <dbReference type="Proteomes" id="UP000054007"/>
    </source>
</evidence>
<reference evidence="9 10" key="1">
    <citation type="journal article" date="2015" name="Fungal Genet. Biol.">
        <title>Evolution of novel wood decay mechanisms in Agaricales revealed by the genome sequences of Fistulina hepatica and Cylindrobasidium torrendii.</title>
        <authorList>
            <person name="Floudas D."/>
            <person name="Held B.W."/>
            <person name="Riley R."/>
            <person name="Nagy L.G."/>
            <person name="Koehler G."/>
            <person name="Ransdell A.S."/>
            <person name="Younus H."/>
            <person name="Chow J."/>
            <person name="Chiniquy J."/>
            <person name="Lipzen A."/>
            <person name="Tritt A."/>
            <person name="Sun H."/>
            <person name="Haridas S."/>
            <person name="LaButti K."/>
            <person name="Ohm R.A."/>
            <person name="Kues U."/>
            <person name="Blanchette R.A."/>
            <person name="Grigoriev I.V."/>
            <person name="Minto R.E."/>
            <person name="Hibbett D.S."/>
        </authorList>
    </citation>
    <scope>NUCLEOTIDE SEQUENCE [LARGE SCALE GENOMIC DNA]</scope>
    <source>
        <strain evidence="9 10">FP15055 ss-10</strain>
    </source>
</reference>
<dbReference type="GO" id="GO:0000981">
    <property type="term" value="F:DNA-binding transcription factor activity, RNA polymerase II-specific"/>
    <property type="evidence" value="ECO:0007669"/>
    <property type="project" value="InterPro"/>
</dbReference>
<comment type="subcellular location">
    <subcellularLocation>
        <location evidence="1">Nucleus</location>
    </subcellularLocation>
</comment>
<name>A0A0D7BQE9_9AGAR</name>
<dbReference type="InterPro" id="IPR007219">
    <property type="entry name" value="XnlR_reg_dom"/>
</dbReference>
<feature type="compositionally biased region" description="Low complexity" evidence="7">
    <location>
        <begin position="363"/>
        <end position="373"/>
    </location>
</feature>
<dbReference type="InterPro" id="IPR051089">
    <property type="entry name" value="prtT"/>
</dbReference>
<evidence type="ECO:0000256" key="2">
    <source>
        <dbReference type="ARBA" id="ARBA00022723"/>
    </source>
</evidence>
<dbReference type="CDD" id="cd00067">
    <property type="entry name" value="GAL4"/>
    <property type="match status" value="1"/>
</dbReference>
<evidence type="ECO:0000313" key="9">
    <source>
        <dbReference type="EMBL" id="KIY72394.1"/>
    </source>
</evidence>
<dbReference type="CDD" id="cd12148">
    <property type="entry name" value="fungal_TF_MHR"/>
    <property type="match status" value="1"/>
</dbReference>
<dbReference type="Proteomes" id="UP000054007">
    <property type="component" value="Unassembled WGS sequence"/>
</dbReference>
<feature type="region of interest" description="Disordered" evidence="7">
    <location>
        <begin position="363"/>
        <end position="402"/>
    </location>
</feature>
<proteinExistence type="predicted"/>
<feature type="non-terminal residue" evidence="9">
    <location>
        <position position="1"/>
    </location>
</feature>
<dbReference type="PROSITE" id="PS00463">
    <property type="entry name" value="ZN2_CY6_FUNGAL_1"/>
    <property type="match status" value="1"/>
</dbReference>
<keyword evidence="6" id="KW-0539">Nucleus</keyword>
<dbReference type="SMART" id="SM00906">
    <property type="entry name" value="Fungal_trans"/>
    <property type="match status" value="1"/>
</dbReference>
<evidence type="ECO:0000256" key="3">
    <source>
        <dbReference type="ARBA" id="ARBA00023015"/>
    </source>
</evidence>
<protein>
    <recommendedName>
        <fullName evidence="8">Zn(2)-C6 fungal-type domain-containing protein</fullName>
    </recommendedName>
</protein>
<gene>
    <name evidence="9" type="ORF">CYLTODRAFT_388770</name>
</gene>
<keyword evidence="3" id="KW-0805">Transcription regulation</keyword>
<dbReference type="STRING" id="1314674.A0A0D7BQE9"/>
<evidence type="ECO:0000256" key="6">
    <source>
        <dbReference type="ARBA" id="ARBA00023242"/>
    </source>
</evidence>
<feature type="compositionally biased region" description="Low complexity" evidence="7">
    <location>
        <begin position="117"/>
        <end position="170"/>
    </location>
</feature>
<evidence type="ECO:0000256" key="4">
    <source>
        <dbReference type="ARBA" id="ARBA00023125"/>
    </source>
</evidence>
<feature type="compositionally biased region" description="Polar residues" evidence="7">
    <location>
        <begin position="388"/>
        <end position="402"/>
    </location>
</feature>
<dbReference type="GO" id="GO:0006351">
    <property type="term" value="P:DNA-templated transcription"/>
    <property type="evidence" value="ECO:0007669"/>
    <property type="project" value="InterPro"/>
</dbReference>
<accession>A0A0D7BQE9</accession>
<keyword evidence="10" id="KW-1185">Reference proteome</keyword>
<feature type="compositionally biased region" description="Polar residues" evidence="7">
    <location>
        <begin position="889"/>
        <end position="910"/>
    </location>
</feature>
<feature type="region of interest" description="Disordered" evidence="7">
    <location>
        <begin position="74"/>
        <end position="98"/>
    </location>
</feature>
<dbReference type="PANTHER" id="PTHR31845:SF19">
    <property type="entry name" value="TRANSCRIPTION FACTOR DOMAIN-CONTAINING PROTEIN"/>
    <property type="match status" value="1"/>
</dbReference>
<keyword evidence="4" id="KW-0238">DNA-binding</keyword>
<feature type="region of interest" description="Disordered" evidence="7">
    <location>
        <begin position="117"/>
        <end position="197"/>
    </location>
</feature>
<keyword evidence="5" id="KW-0804">Transcription</keyword>
<dbReference type="OrthoDB" id="39175at2759"/>
<dbReference type="GO" id="GO:0000976">
    <property type="term" value="F:transcription cis-regulatory region binding"/>
    <property type="evidence" value="ECO:0007669"/>
    <property type="project" value="TreeGrafter"/>
</dbReference>
<evidence type="ECO:0000256" key="1">
    <source>
        <dbReference type="ARBA" id="ARBA00004123"/>
    </source>
</evidence>
<dbReference type="PROSITE" id="PS50048">
    <property type="entry name" value="ZN2_CY6_FUNGAL_2"/>
    <property type="match status" value="1"/>
</dbReference>
<dbReference type="GO" id="GO:0005634">
    <property type="term" value="C:nucleus"/>
    <property type="evidence" value="ECO:0007669"/>
    <property type="project" value="UniProtKB-SubCell"/>
</dbReference>
<dbReference type="Pfam" id="PF00172">
    <property type="entry name" value="Zn_clus"/>
    <property type="match status" value="1"/>
</dbReference>
<evidence type="ECO:0000256" key="5">
    <source>
        <dbReference type="ARBA" id="ARBA00023163"/>
    </source>
</evidence>